<dbReference type="Gene3D" id="3.30.710.10">
    <property type="entry name" value="Potassium Channel Kv1.1, Chain A"/>
    <property type="match status" value="1"/>
</dbReference>
<feature type="domain" description="BTB" evidence="2">
    <location>
        <begin position="388"/>
        <end position="464"/>
    </location>
</feature>
<dbReference type="InterPro" id="IPR000210">
    <property type="entry name" value="BTB/POZ_dom"/>
</dbReference>
<dbReference type="SUPFAM" id="SSF54236">
    <property type="entry name" value="Ubiquitin-like"/>
    <property type="match status" value="1"/>
</dbReference>
<accession>A0ABQ8XNM8</accession>
<name>A0ABQ8XNM8_9EUKA</name>
<dbReference type="CDD" id="cd18186">
    <property type="entry name" value="BTB_POZ_ZBTB_KLHL-like"/>
    <property type="match status" value="1"/>
</dbReference>
<dbReference type="InterPro" id="IPR029071">
    <property type="entry name" value="Ubiquitin-like_domsf"/>
</dbReference>
<gene>
    <name evidence="3" type="ORF">M0813_04024</name>
</gene>
<protein>
    <submittedName>
        <fullName evidence="3">Btb/poz domain-containing protein</fullName>
    </submittedName>
</protein>
<dbReference type="PROSITE" id="PS50097">
    <property type="entry name" value="BTB"/>
    <property type="match status" value="1"/>
</dbReference>
<evidence type="ECO:0000313" key="4">
    <source>
        <dbReference type="Proteomes" id="UP001150062"/>
    </source>
</evidence>
<evidence type="ECO:0000259" key="1">
    <source>
        <dbReference type="PROSITE" id="PS50053"/>
    </source>
</evidence>
<proteinExistence type="predicted"/>
<evidence type="ECO:0000259" key="2">
    <source>
        <dbReference type="PROSITE" id="PS50097"/>
    </source>
</evidence>
<dbReference type="Proteomes" id="UP001150062">
    <property type="component" value="Unassembled WGS sequence"/>
</dbReference>
<dbReference type="InterPro" id="IPR000626">
    <property type="entry name" value="Ubiquitin-like_dom"/>
</dbReference>
<dbReference type="Pfam" id="PF00651">
    <property type="entry name" value="BTB"/>
    <property type="match status" value="1"/>
</dbReference>
<organism evidence="3 4">
    <name type="scientific">Anaeramoeba flamelloides</name>
    <dbReference type="NCBI Taxonomy" id="1746091"/>
    <lineage>
        <taxon>Eukaryota</taxon>
        <taxon>Metamonada</taxon>
        <taxon>Anaeramoebidae</taxon>
        <taxon>Anaeramoeba</taxon>
    </lineage>
</organism>
<dbReference type="CDD" id="cd17039">
    <property type="entry name" value="Ubl_ubiquitin_like"/>
    <property type="match status" value="1"/>
</dbReference>
<comment type="caution">
    <text evidence="3">The sequence shown here is derived from an EMBL/GenBank/DDBJ whole genome shotgun (WGS) entry which is preliminary data.</text>
</comment>
<dbReference type="InterPro" id="IPR011333">
    <property type="entry name" value="SKP1/BTB/POZ_sf"/>
</dbReference>
<dbReference type="SUPFAM" id="SSF54695">
    <property type="entry name" value="POZ domain"/>
    <property type="match status" value="1"/>
</dbReference>
<dbReference type="PROSITE" id="PS50053">
    <property type="entry name" value="UBIQUITIN_2"/>
    <property type="match status" value="1"/>
</dbReference>
<dbReference type="Pfam" id="PF00240">
    <property type="entry name" value="ubiquitin"/>
    <property type="match status" value="1"/>
</dbReference>
<reference evidence="3" key="1">
    <citation type="submission" date="2022-08" db="EMBL/GenBank/DDBJ databases">
        <title>Novel sulfate-reducing endosymbionts in the free-living metamonad Anaeramoeba.</title>
        <authorList>
            <person name="Jerlstrom-Hultqvist J."/>
            <person name="Cepicka I."/>
            <person name="Gallot-Lavallee L."/>
            <person name="Salas-Leiva D."/>
            <person name="Curtis B.A."/>
            <person name="Zahonova K."/>
            <person name="Pipaliya S."/>
            <person name="Dacks J."/>
            <person name="Roger A.J."/>
        </authorList>
    </citation>
    <scope>NUCLEOTIDE SEQUENCE</scope>
    <source>
        <strain evidence="3">Schooner1</strain>
    </source>
</reference>
<dbReference type="Gene3D" id="3.10.20.90">
    <property type="entry name" value="Phosphatidylinositol 3-kinase Catalytic Subunit, Chain A, domain 1"/>
    <property type="match status" value="1"/>
</dbReference>
<dbReference type="EMBL" id="JAOAOG010000271">
    <property type="protein sequence ID" value="KAJ6234221.1"/>
    <property type="molecule type" value="Genomic_DNA"/>
</dbReference>
<feature type="domain" description="Ubiquitin-like" evidence="1">
    <location>
        <begin position="89"/>
        <end position="166"/>
    </location>
</feature>
<keyword evidence="4" id="KW-1185">Reference proteome</keyword>
<sequence>MNQLTEEQIEKYYKGKYQQCPLCETNNQISTLGAGFRSCDECKGIFCFYCQATFQTQFEAFEHFLAYHQKDVCNDFQTSDLNKAVKDNYFIFFRFFKGNQEKIALPITYIDSVLEVKWRLYWLLNLDIQKARFIFAGKYLSNERILCHYGLQKESTCLIRMNKEPNLSIYVTVLNDQIREVKKIQTSRFRKKTTKMVAKYREYQLIEIDTKKFDNPEAQFNQFRIDLEKISNIPSREQIFFANGRRVFLKTVKQFSEFCQNQEQLFSLNVISINDFQKLNTFSSFSIDFLQFFKSQVDGDVKIGEYLVHQCFIEKRLSRNIEEINKILLKKNAFTQKQIYHFLKWIYSGKLNHLPSILPIFKKFKIKNVKEIDYMLAFKQLYEDDESKDFLMKTNNENENENEKEIKIHKFILWARCGVYKTMFQNLNENEKNISSITDFTSKSLQSIEMLLKFLYTNDFILTSNKNANLICDELKDAPEYYQFNENSIFKDLLYKQTNN</sequence>
<evidence type="ECO:0000313" key="3">
    <source>
        <dbReference type="EMBL" id="KAJ6234221.1"/>
    </source>
</evidence>